<gene>
    <name evidence="2" type="primary">RvY_04757-1</name>
    <name evidence="2" type="synonym">RvY_04757.1</name>
    <name evidence="2" type="ORF">RvY_04757</name>
</gene>
<dbReference type="AlphaFoldDB" id="A0A1D1USQ8"/>
<keyword evidence="1" id="KW-0472">Membrane</keyword>
<name>A0A1D1USQ8_RAMVA</name>
<keyword evidence="1" id="KW-1133">Transmembrane helix</keyword>
<accession>A0A1D1USQ8</accession>
<organism evidence="2 3">
    <name type="scientific">Ramazzottius varieornatus</name>
    <name type="common">Water bear</name>
    <name type="synonym">Tardigrade</name>
    <dbReference type="NCBI Taxonomy" id="947166"/>
    <lineage>
        <taxon>Eukaryota</taxon>
        <taxon>Metazoa</taxon>
        <taxon>Ecdysozoa</taxon>
        <taxon>Tardigrada</taxon>
        <taxon>Eutardigrada</taxon>
        <taxon>Parachela</taxon>
        <taxon>Hypsibioidea</taxon>
        <taxon>Ramazzottiidae</taxon>
        <taxon>Ramazzottius</taxon>
    </lineage>
</organism>
<comment type="caution">
    <text evidence="2">The sequence shown here is derived from an EMBL/GenBank/DDBJ whole genome shotgun (WGS) entry which is preliminary data.</text>
</comment>
<keyword evidence="1" id="KW-0812">Transmembrane</keyword>
<dbReference type="Proteomes" id="UP000186922">
    <property type="component" value="Unassembled WGS sequence"/>
</dbReference>
<protein>
    <submittedName>
        <fullName evidence="2">Uncharacterized protein</fullName>
    </submittedName>
</protein>
<evidence type="ECO:0000313" key="3">
    <source>
        <dbReference type="Proteomes" id="UP000186922"/>
    </source>
</evidence>
<feature type="transmembrane region" description="Helical" evidence="1">
    <location>
        <begin position="12"/>
        <end position="35"/>
    </location>
</feature>
<feature type="transmembrane region" description="Helical" evidence="1">
    <location>
        <begin position="107"/>
        <end position="128"/>
    </location>
</feature>
<evidence type="ECO:0000313" key="2">
    <source>
        <dbReference type="EMBL" id="GAU92709.1"/>
    </source>
</evidence>
<evidence type="ECO:0000256" key="1">
    <source>
        <dbReference type="SAM" id="Phobius"/>
    </source>
</evidence>
<proteinExistence type="predicted"/>
<dbReference type="EMBL" id="BDGG01000002">
    <property type="protein sequence ID" value="GAU92709.1"/>
    <property type="molecule type" value="Genomic_DNA"/>
</dbReference>
<sequence length="134" mass="14808">MSREMFVQTRLSIAAILSTISGDCLNAMSILWSVYPSKTIYFLKSSQIKGHLGHFAGRRTTFQITRISFSAEPALLRRLAAADSPSPNAPPVLPDDPRLLPKCSTLWLVWLLFPPSFCSPAYITPAVLSTPLMK</sequence>
<keyword evidence="3" id="KW-1185">Reference proteome</keyword>
<reference evidence="2 3" key="1">
    <citation type="journal article" date="2016" name="Nat. Commun.">
        <title>Extremotolerant tardigrade genome and improved radiotolerance of human cultured cells by tardigrade-unique protein.</title>
        <authorList>
            <person name="Hashimoto T."/>
            <person name="Horikawa D.D."/>
            <person name="Saito Y."/>
            <person name="Kuwahara H."/>
            <person name="Kozuka-Hata H."/>
            <person name="Shin-I T."/>
            <person name="Minakuchi Y."/>
            <person name="Ohishi K."/>
            <person name="Motoyama A."/>
            <person name="Aizu T."/>
            <person name="Enomoto A."/>
            <person name="Kondo K."/>
            <person name="Tanaka S."/>
            <person name="Hara Y."/>
            <person name="Koshikawa S."/>
            <person name="Sagara H."/>
            <person name="Miura T."/>
            <person name="Yokobori S."/>
            <person name="Miyagawa K."/>
            <person name="Suzuki Y."/>
            <person name="Kubo T."/>
            <person name="Oyama M."/>
            <person name="Kohara Y."/>
            <person name="Fujiyama A."/>
            <person name="Arakawa K."/>
            <person name="Katayama T."/>
            <person name="Toyoda A."/>
            <person name="Kunieda T."/>
        </authorList>
    </citation>
    <scope>NUCLEOTIDE SEQUENCE [LARGE SCALE GENOMIC DNA]</scope>
    <source>
        <strain evidence="2 3">YOKOZUNA-1</strain>
    </source>
</reference>